<dbReference type="PANTHER" id="PTHR11070">
    <property type="entry name" value="UVRD / RECB / PCRA DNA HELICASE FAMILY MEMBER"/>
    <property type="match status" value="1"/>
</dbReference>
<comment type="similarity">
    <text evidence="1">Belongs to the helicase family. UvrD subfamily.</text>
</comment>
<evidence type="ECO:0000313" key="15">
    <source>
        <dbReference type="Proteomes" id="UP000019151"/>
    </source>
</evidence>
<dbReference type="SUPFAM" id="SSF52540">
    <property type="entry name" value="P-loop containing nucleoside triphosphate hydrolases"/>
    <property type="match status" value="1"/>
</dbReference>
<dbReference type="Gene3D" id="1.10.486.10">
    <property type="entry name" value="PCRA, domain 4"/>
    <property type="match status" value="1"/>
</dbReference>
<dbReference type="EMBL" id="CP007128">
    <property type="protein sequence ID" value="AHG90197.1"/>
    <property type="molecule type" value="Genomic_DNA"/>
</dbReference>
<evidence type="ECO:0000256" key="9">
    <source>
        <dbReference type="ARBA" id="ARBA00048988"/>
    </source>
</evidence>
<dbReference type="RefSeq" id="WP_025411667.1">
    <property type="nucleotide sequence ID" value="NZ_CP007128.1"/>
</dbReference>
<feature type="compositionally biased region" description="Low complexity" evidence="11">
    <location>
        <begin position="1"/>
        <end position="11"/>
    </location>
</feature>
<comment type="catalytic activity">
    <reaction evidence="9">
        <text>ATP + H2O = ADP + phosphate + H(+)</text>
        <dbReference type="Rhea" id="RHEA:13065"/>
        <dbReference type="ChEBI" id="CHEBI:15377"/>
        <dbReference type="ChEBI" id="CHEBI:15378"/>
        <dbReference type="ChEBI" id="CHEBI:30616"/>
        <dbReference type="ChEBI" id="CHEBI:43474"/>
        <dbReference type="ChEBI" id="CHEBI:456216"/>
        <dbReference type="EC" id="5.6.2.4"/>
    </reaction>
</comment>
<feature type="binding site" evidence="10">
    <location>
        <begin position="45"/>
        <end position="52"/>
    </location>
    <ligand>
        <name>ATP</name>
        <dbReference type="ChEBI" id="CHEBI:30616"/>
    </ligand>
</feature>
<evidence type="ECO:0000259" key="13">
    <source>
        <dbReference type="PROSITE" id="PS51217"/>
    </source>
</evidence>
<evidence type="ECO:0000256" key="4">
    <source>
        <dbReference type="ARBA" id="ARBA00022806"/>
    </source>
</evidence>
<dbReference type="InterPro" id="IPR027417">
    <property type="entry name" value="P-loop_NTPase"/>
</dbReference>
<dbReference type="GO" id="GO:0003677">
    <property type="term" value="F:DNA binding"/>
    <property type="evidence" value="ECO:0007669"/>
    <property type="project" value="InterPro"/>
</dbReference>
<protein>
    <recommendedName>
        <fullName evidence="8">DNA 3'-5' helicase</fullName>
        <ecNumber evidence="8">5.6.2.4</ecNumber>
    </recommendedName>
</protein>
<evidence type="ECO:0000256" key="7">
    <source>
        <dbReference type="ARBA" id="ARBA00034617"/>
    </source>
</evidence>
<evidence type="ECO:0000256" key="6">
    <source>
        <dbReference type="ARBA" id="ARBA00023235"/>
    </source>
</evidence>
<dbReference type="CDD" id="cd17932">
    <property type="entry name" value="DEXQc_UvrD"/>
    <property type="match status" value="1"/>
</dbReference>
<reference evidence="14 15" key="1">
    <citation type="journal article" date="2014" name="Genome Announc.">
        <title>Genome Sequence and Methylome of Soil Bacterium Gemmatirosa kalamazoonensis KBS708T, a Member of the Rarely Cultivated Gemmatimonadetes Phylum.</title>
        <authorList>
            <person name="Debruyn J.M."/>
            <person name="Radosevich M."/>
            <person name="Wommack K.E."/>
            <person name="Polson S.W."/>
            <person name="Hauser L.J."/>
            <person name="Fawaz M.N."/>
            <person name="Korlach J."/>
            <person name="Tsai Y.C."/>
        </authorList>
    </citation>
    <scope>NUCLEOTIDE SEQUENCE [LARGE SCALE GENOMIC DNA]</scope>
    <source>
        <strain evidence="14 15">KBS708</strain>
    </source>
</reference>
<feature type="domain" description="UvrD-like helicase ATP-binding" evidence="12">
    <location>
        <begin position="24"/>
        <end position="308"/>
    </location>
</feature>
<dbReference type="InterPro" id="IPR014017">
    <property type="entry name" value="DNA_helicase_UvrD-like_C"/>
</dbReference>
<dbReference type="Gene3D" id="3.40.50.300">
    <property type="entry name" value="P-loop containing nucleotide triphosphate hydrolases"/>
    <property type="match status" value="2"/>
</dbReference>
<evidence type="ECO:0000256" key="8">
    <source>
        <dbReference type="ARBA" id="ARBA00034808"/>
    </source>
</evidence>
<organism evidence="14 15">
    <name type="scientific">Gemmatirosa kalamazoonensis</name>
    <dbReference type="NCBI Taxonomy" id="861299"/>
    <lineage>
        <taxon>Bacteria</taxon>
        <taxon>Pseudomonadati</taxon>
        <taxon>Gemmatimonadota</taxon>
        <taxon>Gemmatimonadia</taxon>
        <taxon>Gemmatimonadales</taxon>
        <taxon>Gemmatimonadaceae</taxon>
        <taxon>Gemmatirosa</taxon>
    </lineage>
</organism>
<dbReference type="PROSITE" id="PS51198">
    <property type="entry name" value="UVRD_HELICASE_ATP_BIND"/>
    <property type="match status" value="1"/>
</dbReference>
<evidence type="ECO:0000256" key="3">
    <source>
        <dbReference type="ARBA" id="ARBA00022801"/>
    </source>
</evidence>
<keyword evidence="15" id="KW-1185">Reference proteome</keyword>
<feature type="domain" description="UvrD-like helicase C-terminal" evidence="13">
    <location>
        <begin position="309"/>
        <end position="573"/>
    </location>
</feature>
<dbReference type="InterPro" id="IPR000212">
    <property type="entry name" value="DNA_helicase_UvrD/REP"/>
</dbReference>
<evidence type="ECO:0000313" key="14">
    <source>
        <dbReference type="EMBL" id="AHG90197.1"/>
    </source>
</evidence>
<dbReference type="Gene3D" id="1.10.10.160">
    <property type="match status" value="1"/>
</dbReference>
<evidence type="ECO:0000256" key="5">
    <source>
        <dbReference type="ARBA" id="ARBA00022840"/>
    </source>
</evidence>
<dbReference type="Pfam" id="PF13361">
    <property type="entry name" value="UvrD_C"/>
    <property type="match status" value="2"/>
</dbReference>
<dbReference type="GO" id="GO:0005829">
    <property type="term" value="C:cytosol"/>
    <property type="evidence" value="ECO:0007669"/>
    <property type="project" value="TreeGrafter"/>
</dbReference>
<dbReference type="KEGG" id="gba:J421_2660"/>
<dbReference type="EC" id="5.6.2.4" evidence="8"/>
<dbReference type="Pfam" id="PF00580">
    <property type="entry name" value="UvrD-helicase"/>
    <property type="match status" value="1"/>
</dbReference>
<evidence type="ECO:0000256" key="10">
    <source>
        <dbReference type="PROSITE-ProRule" id="PRU00560"/>
    </source>
</evidence>
<evidence type="ECO:0000256" key="11">
    <source>
        <dbReference type="SAM" id="MobiDB-lite"/>
    </source>
</evidence>
<dbReference type="HOGENOM" id="CLU_004585_5_10_0"/>
<dbReference type="Proteomes" id="UP000019151">
    <property type="component" value="Chromosome"/>
</dbReference>
<keyword evidence="6" id="KW-0413">Isomerase</keyword>
<dbReference type="GO" id="GO:0016887">
    <property type="term" value="F:ATP hydrolysis activity"/>
    <property type="evidence" value="ECO:0007669"/>
    <property type="project" value="RHEA"/>
</dbReference>
<sequence>MSKAPPRVYVPRPREVRPPGEGGAPLNPEQRAAAEHGEGPLLIIAGAGTGKTRTLVHRVAHLIARGAAPERILLLTFTRRAAQEMLARAERLVGSASHRVAGGTFHATAHRLLRRFGPAAGIASDFTIMDQGDAEDLMQLSRAVLGLAEKKQRFPKKETLHAIYSRHVNTEYTVERILAEEYPQFAERLGDIGRVFADYTERKAQRNLVDYDDLLLFWSAILEQAPTLADKIAALYDHILVDEYQDTNVLQARILRGMCRAHKNVTAVGDDAQSIYSFRGASFRNILDFPTDFEGTTIVTLEQNYRSTQAILDTTNEVIARAAERFSKRLWTARGGGEKPWLVACQDERAQTRFVADRVLELHEAGTALSEIAVLVRAGYMTADLEIELTARGIPFEKWGGIKFLEAAHVKDVLAFLRLLENPRDEVSWYRVLLLLPGIGDVTARSAIEHIAASGWDPTSLAGFTPPPKAREAHTRLAALLAALVAAPSLDLGAEIGHIRRLYDDLLRERYDDAEPRLNDLEQLQTIAASHADRAAFLSSIALEPPAATRDLAQGGATEDDVLVLSTVHSAKGKEWDVVFVLWAADGFFPLARATEDPAELEEERRLMYVAMTRARNELLVTYPLHAYPSRYTADYSLDQLSRFIDRGVRETMQRVVVGPENEPAAPPAPTGPTPTVDLRAILRGRFGV</sequence>
<proteinExistence type="inferred from homology"/>
<evidence type="ECO:0000259" key="12">
    <source>
        <dbReference type="PROSITE" id="PS51198"/>
    </source>
</evidence>
<dbReference type="STRING" id="861299.J421_2660"/>
<dbReference type="GO" id="GO:0043138">
    <property type="term" value="F:3'-5' DNA helicase activity"/>
    <property type="evidence" value="ECO:0007669"/>
    <property type="project" value="UniProtKB-EC"/>
</dbReference>
<evidence type="ECO:0000256" key="1">
    <source>
        <dbReference type="ARBA" id="ARBA00009922"/>
    </source>
</evidence>
<dbReference type="GO" id="GO:0000725">
    <property type="term" value="P:recombinational repair"/>
    <property type="evidence" value="ECO:0007669"/>
    <property type="project" value="TreeGrafter"/>
</dbReference>
<dbReference type="AlphaFoldDB" id="W0RIF7"/>
<keyword evidence="4 10" id="KW-0347">Helicase</keyword>
<dbReference type="PATRIC" id="fig|861299.3.peg.2708"/>
<gene>
    <name evidence="14" type="ORF">J421_2660</name>
</gene>
<dbReference type="OrthoDB" id="9810135at2"/>
<dbReference type="InterPro" id="IPR013986">
    <property type="entry name" value="DExx_box_DNA_helicase_dom_sf"/>
</dbReference>
<dbReference type="InParanoid" id="W0RIF7"/>
<evidence type="ECO:0000256" key="2">
    <source>
        <dbReference type="ARBA" id="ARBA00022741"/>
    </source>
</evidence>
<comment type="catalytic activity">
    <reaction evidence="7">
        <text>Couples ATP hydrolysis with the unwinding of duplex DNA by translocating in the 3'-5' direction.</text>
        <dbReference type="EC" id="5.6.2.4"/>
    </reaction>
</comment>
<accession>W0RIF7</accession>
<dbReference type="eggNOG" id="COG0210">
    <property type="taxonomic scope" value="Bacteria"/>
</dbReference>
<dbReference type="PROSITE" id="PS51217">
    <property type="entry name" value="UVRD_HELICASE_CTER"/>
    <property type="match status" value="1"/>
</dbReference>
<feature type="region of interest" description="Disordered" evidence="11">
    <location>
        <begin position="1"/>
        <end position="32"/>
    </location>
</feature>
<name>W0RIF7_9BACT</name>
<dbReference type="GO" id="GO:0005524">
    <property type="term" value="F:ATP binding"/>
    <property type="evidence" value="ECO:0007669"/>
    <property type="project" value="UniProtKB-UniRule"/>
</dbReference>
<keyword evidence="3 10" id="KW-0378">Hydrolase</keyword>
<dbReference type="PANTHER" id="PTHR11070:SF3">
    <property type="entry name" value="DNA 3'-5' HELICASE"/>
    <property type="match status" value="1"/>
</dbReference>
<keyword evidence="5 10" id="KW-0067">ATP-binding</keyword>
<dbReference type="InterPro" id="IPR014016">
    <property type="entry name" value="UvrD-like_ATP-bd"/>
</dbReference>
<keyword evidence="2 10" id="KW-0547">Nucleotide-binding</keyword>